<dbReference type="Proteomes" id="UP001333818">
    <property type="component" value="Unassembled WGS sequence"/>
</dbReference>
<feature type="domain" description="Tetrapyrrole methylase" evidence="9">
    <location>
        <begin position="29"/>
        <end position="232"/>
    </location>
</feature>
<evidence type="ECO:0000313" key="10">
    <source>
        <dbReference type="EMBL" id="MEE3716471.1"/>
    </source>
</evidence>
<dbReference type="InterPro" id="IPR006364">
    <property type="entry name" value="CobI/CbiL/CobIJ_dom"/>
</dbReference>
<dbReference type="NCBIfam" id="NF004647">
    <property type="entry name" value="PRK05990.1"/>
    <property type="match status" value="1"/>
</dbReference>
<dbReference type="InterPro" id="IPR012382">
    <property type="entry name" value="CobI/CbiL"/>
</dbReference>
<dbReference type="NCBIfam" id="TIGR01467">
    <property type="entry name" value="cobI_cbiL"/>
    <property type="match status" value="1"/>
</dbReference>
<keyword evidence="3" id="KW-0169">Cobalamin biosynthesis</keyword>
<dbReference type="InterPro" id="IPR000878">
    <property type="entry name" value="4pyrrol_Mease"/>
</dbReference>
<dbReference type="GO" id="GO:0030788">
    <property type="term" value="F:precorrin-2 C20-methyltransferase activity"/>
    <property type="evidence" value="ECO:0007669"/>
    <property type="project" value="UniProtKB-EC"/>
</dbReference>
<dbReference type="GO" id="GO:0009236">
    <property type="term" value="P:cobalamin biosynthetic process"/>
    <property type="evidence" value="ECO:0007669"/>
    <property type="project" value="UniProtKB-UniRule"/>
</dbReference>
<name>A0AAW9PV65_9CYAN</name>
<comment type="pathway">
    <text evidence="1">Cofactor biosynthesis; adenosylcobalamin biosynthesis.</text>
</comment>
<keyword evidence="11" id="KW-1185">Reference proteome</keyword>
<evidence type="ECO:0000256" key="4">
    <source>
        <dbReference type="ARBA" id="ARBA00022603"/>
    </source>
</evidence>
<organism evidence="10 11">
    <name type="scientific">Tumidithrix elongata BACA0141</name>
    <dbReference type="NCBI Taxonomy" id="2716417"/>
    <lineage>
        <taxon>Bacteria</taxon>
        <taxon>Bacillati</taxon>
        <taxon>Cyanobacteriota</taxon>
        <taxon>Cyanophyceae</taxon>
        <taxon>Pseudanabaenales</taxon>
        <taxon>Pseudanabaenaceae</taxon>
        <taxon>Tumidithrix</taxon>
        <taxon>Tumidithrix elongata</taxon>
    </lineage>
</organism>
<sequence length="258" mass="28152">MIDSEIDPEINPEINAADGEHDRTPQTGRLYGLGIGPGDPELITLKAYRILQSVPVIAYPTMENGKVLARAIVADCLRADQIEIPLPLPFSPVRSSQPYYDLAAEKLAGYLSNGQDVAVLCEGEPFLYGSFMYLFNRLSGQFKTEVVPGISSTMASASALGVPLTYRDDVLSIMPATLSAEVLRDRLAVADCAVIIKLGRHFSKVRDVLVELGLFSRALYIERATMPNQRIVAIAEVDPAEVPYWSLVVIPSQQKSVS</sequence>
<dbReference type="EC" id="2.1.1.130" evidence="10"/>
<reference evidence="10" key="1">
    <citation type="submission" date="2024-01" db="EMBL/GenBank/DDBJ databases">
        <title>Bank of Algae and Cyanobacteria of the Azores (BACA) strain genomes.</title>
        <authorList>
            <person name="Luz R."/>
            <person name="Cordeiro R."/>
            <person name="Fonseca A."/>
            <person name="Goncalves V."/>
        </authorList>
    </citation>
    <scope>NUCLEOTIDE SEQUENCE</scope>
    <source>
        <strain evidence="10">BACA0141</strain>
    </source>
</reference>
<dbReference type="InterPro" id="IPR035996">
    <property type="entry name" value="4pyrrol_Methylase_sf"/>
</dbReference>
<evidence type="ECO:0000256" key="6">
    <source>
        <dbReference type="ARBA" id="ARBA00022691"/>
    </source>
</evidence>
<evidence type="ECO:0000256" key="8">
    <source>
        <dbReference type="SAM" id="MobiDB-lite"/>
    </source>
</evidence>
<dbReference type="RefSeq" id="WP_330482900.1">
    <property type="nucleotide sequence ID" value="NZ_JAZBJZ010000019.1"/>
</dbReference>
<keyword evidence="4 10" id="KW-0489">Methyltransferase</keyword>
<dbReference type="SUPFAM" id="SSF53790">
    <property type="entry name" value="Tetrapyrrole methylase"/>
    <property type="match status" value="1"/>
</dbReference>
<feature type="region of interest" description="Disordered" evidence="8">
    <location>
        <begin position="1"/>
        <end position="25"/>
    </location>
</feature>
<comment type="caution">
    <text evidence="10">The sequence shown here is derived from an EMBL/GenBank/DDBJ whole genome shotgun (WGS) entry which is preliminary data.</text>
</comment>
<dbReference type="Gene3D" id="3.30.950.10">
    <property type="entry name" value="Methyltransferase, Cobalt-precorrin-4 Transmethylase, Domain 2"/>
    <property type="match status" value="1"/>
</dbReference>
<gene>
    <name evidence="10" type="ORF">V2H45_06915</name>
</gene>
<comment type="similarity">
    <text evidence="2 7">Belongs to the precorrin methyltransferase family.</text>
</comment>
<feature type="compositionally biased region" description="Acidic residues" evidence="8">
    <location>
        <begin position="1"/>
        <end position="10"/>
    </location>
</feature>
<evidence type="ECO:0000313" key="11">
    <source>
        <dbReference type="Proteomes" id="UP001333818"/>
    </source>
</evidence>
<evidence type="ECO:0000256" key="3">
    <source>
        <dbReference type="ARBA" id="ARBA00022573"/>
    </source>
</evidence>
<evidence type="ECO:0000256" key="7">
    <source>
        <dbReference type="PIRNR" id="PIRNR036427"/>
    </source>
</evidence>
<accession>A0AAW9PV65</accession>
<evidence type="ECO:0000256" key="2">
    <source>
        <dbReference type="ARBA" id="ARBA00005879"/>
    </source>
</evidence>
<keyword evidence="6" id="KW-0949">S-adenosyl-L-methionine</keyword>
<dbReference type="Pfam" id="PF00590">
    <property type="entry name" value="TP_methylase"/>
    <property type="match status" value="1"/>
</dbReference>
<evidence type="ECO:0000259" key="9">
    <source>
        <dbReference type="Pfam" id="PF00590"/>
    </source>
</evidence>
<dbReference type="GO" id="GO:0032259">
    <property type="term" value="P:methylation"/>
    <property type="evidence" value="ECO:0007669"/>
    <property type="project" value="UniProtKB-KW"/>
</dbReference>
<dbReference type="EMBL" id="JAZBJZ010000019">
    <property type="protein sequence ID" value="MEE3716471.1"/>
    <property type="molecule type" value="Genomic_DNA"/>
</dbReference>
<keyword evidence="5 10" id="KW-0808">Transferase</keyword>
<evidence type="ECO:0000256" key="1">
    <source>
        <dbReference type="ARBA" id="ARBA00004953"/>
    </source>
</evidence>
<dbReference type="AlphaFoldDB" id="A0AAW9PV65"/>
<dbReference type="PANTHER" id="PTHR43467:SF2">
    <property type="entry name" value="COBALT-PRECORRIN-2 C(20)-METHYLTRANSFERASE"/>
    <property type="match status" value="1"/>
</dbReference>
<protein>
    <submittedName>
        <fullName evidence="10">Precorrin-2 C(20)-methyltransferase</fullName>
        <ecNumber evidence="10">2.1.1.130</ecNumber>
    </submittedName>
</protein>
<dbReference type="CDD" id="cd11645">
    <property type="entry name" value="Precorrin_2_C20_MT"/>
    <property type="match status" value="1"/>
</dbReference>
<dbReference type="InterPro" id="IPR014776">
    <property type="entry name" value="4pyrrole_Mease_sub2"/>
</dbReference>
<evidence type="ECO:0000256" key="5">
    <source>
        <dbReference type="ARBA" id="ARBA00022679"/>
    </source>
</evidence>
<dbReference type="Gene3D" id="3.40.1010.10">
    <property type="entry name" value="Cobalt-precorrin-4 Transmethylase, Domain 1"/>
    <property type="match status" value="1"/>
</dbReference>
<dbReference type="PANTHER" id="PTHR43467">
    <property type="entry name" value="COBALT-PRECORRIN-2 C(20)-METHYLTRANSFERASE"/>
    <property type="match status" value="1"/>
</dbReference>
<proteinExistence type="inferred from homology"/>
<dbReference type="InterPro" id="IPR014777">
    <property type="entry name" value="4pyrrole_Mease_sub1"/>
</dbReference>
<dbReference type="PIRSF" id="PIRSF036427">
    <property type="entry name" value="Precrrn-2_mtase"/>
    <property type="match status" value="1"/>
</dbReference>